<protein>
    <recommendedName>
        <fullName evidence="3">PDZ domain-containing protein</fullName>
    </recommendedName>
</protein>
<dbReference type="PANTHER" id="PTHR19964">
    <property type="entry name" value="MULTIPLE PDZ DOMAIN PROTEIN"/>
    <property type="match status" value="1"/>
</dbReference>
<feature type="compositionally biased region" description="Basic and acidic residues" evidence="2">
    <location>
        <begin position="343"/>
        <end position="353"/>
    </location>
</feature>
<feature type="region of interest" description="Disordered" evidence="2">
    <location>
        <begin position="339"/>
        <end position="407"/>
    </location>
</feature>
<gene>
    <name evidence="4" type="ORF">PYX00_000093</name>
</gene>
<evidence type="ECO:0000256" key="2">
    <source>
        <dbReference type="SAM" id="MobiDB-lite"/>
    </source>
</evidence>
<dbReference type="CDD" id="cd00136">
    <property type="entry name" value="PDZ_canonical"/>
    <property type="match status" value="1"/>
</dbReference>
<feature type="region of interest" description="Disordered" evidence="2">
    <location>
        <begin position="609"/>
        <end position="637"/>
    </location>
</feature>
<feature type="domain" description="PDZ" evidence="3">
    <location>
        <begin position="647"/>
        <end position="721"/>
    </location>
</feature>
<dbReference type="CDD" id="cd06759">
    <property type="entry name" value="PDZ3_PDZD2-PDZ1_hPro-IL-16-like"/>
    <property type="match status" value="1"/>
</dbReference>
<reference evidence="4" key="1">
    <citation type="journal article" date="2024" name="Gigascience">
        <title>Chromosome-level genome of the poultry shaft louse Menopon gallinae provides insight into the host-switching and adaptive evolution of parasitic lice.</title>
        <authorList>
            <person name="Xu Y."/>
            <person name="Ma L."/>
            <person name="Liu S."/>
            <person name="Liang Y."/>
            <person name="Liu Q."/>
            <person name="He Z."/>
            <person name="Tian L."/>
            <person name="Duan Y."/>
            <person name="Cai W."/>
            <person name="Li H."/>
            <person name="Song F."/>
        </authorList>
    </citation>
    <scope>NUCLEOTIDE SEQUENCE</scope>
    <source>
        <strain evidence="4">Cailab_2023a</strain>
    </source>
</reference>
<dbReference type="InterPro" id="IPR036034">
    <property type="entry name" value="PDZ_sf"/>
</dbReference>
<feature type="compositionally biased region" description="Polar residues" evidence="2">
    <location>
        <begin position="44"/>
        <end position="61"/>
    </location>
</feature>
<evidence type="ECO:0000256" key="1">
    <source>
        <dbReference type="SAM" id="Coils"/>
    </source>
</evidence>
<evidence type="ECO:0000259" key="3">
    <source>
        <dbReference type="PROSITE" id="PS50106"/>
    </source>
</evidence>
<feature type="region of interest" description="Disordered" evidence="2">
    <location>
        <begin position="30"/>
        <end position="75"/>
    </location>
</feature>
<dbReference type="SMART" id="SM00228">
    <property type="entry name" value="PDZ"/>
    <property type="match status" value="2"/>
</dbReference>
<feature type="region of interest" description="Disordered" evidence="2">
    <location>
        <begin position="87"/>
        <end position="128"/>
    </location>
</feature>
<dbReference type="Gene3D" id="2.30.42.10">
    <property type="match status" value="2"/>
</dbReference>
<feature type="domain" description="PDZ" evidence="3">
    <location>
        <begin position="476"/>
        <end position="560"/>
    </location>
</feature>
<dbReference type="InterPro" id="IPR051342">
    <property type="entry name" value="PDZ_scaffold"/>
</dbReference>
<dbReference type="PANTHER" id="PTHR19964:SF97">
    <property type="entry name" value="PDZ DOMAIN-CONTAINING PROTEIN"/>
    <property type="match status" value="1"/>
</dbReference>
<feature type="compositionally biased region" description="Polar residues" evidence="2">
    <location>
        <begin position="378"/>
        <end position="395"/>
    </location>
</feature>
<sequence>MRLFRRRCSDPNPQLVSLQPIEDVINDDDLPEAEISGGVPRIRSGQSSPVIHGNGSCTPVLSSPKAARKGLSTWGKKVGRKWEQLKRSDSSEILSVSPGRRRRWSPNKAGLPPVSQTSTPTAKTRKVSRVESLRHLFARGVLDRSNSKNQKADWSKEEWRKNLDDVQEKKDSKDETSEGRLNRLLTFFQDSEKSEMIHQQLMDYVMRHKAGQNDQNGNSKSVSYEDLLLSLRKSTSESDVSELNNRTSVNCFKPRKLDVLTEENPIGSPKCRNKKRICDRITSSSYDDLLSVAEEPEQFNRNGRNVNVSKANVTGSANFSIDELCMFLNNLLAKCDESGYDSDSTRNDSDSPRDSIASAASDQRKGSFGRRPVRVPSLNESYSNQVTFRSSGQESNSDKFRNSLGDENLPFINKRNTKINIGIKRGNVKEEKFGEDEVREDAEENSEKISSLYQRFLRNRNYSPKENEKPEKEFKTIRLMKDETGELGVFIKKDPTTKSANYLVSSIEVGGLVHRDGRLKIGDELVKVNGKRMRGLTIMEARTILENVDKEIEIIIARDAGKSPEEPEEKKVSLNDVLRKTPEHVPKTKPPMPVRQEGRVTGMKKFSCNFDAVTPRPKKEPANSGSRRSEAGSLPRRPKSLTLSFFTVTYQKGPGKKSLGFSIVGGRDSPKGNIGIFVKTIFRTGQASEDGKLKEGDEILAVNGTPLQGMTHAEAINTFKNIKCGEVMLHVGRRDPLQKRCAKSKSCDELDKFE</sequence>
<name>A0AAW2I952_9NEOP</name>
<organism evidence="4">
    <name type="scientific">Menopon gallinae</name>
    <name type="common">poultry shaft louse</name>
    <dbReference type="NCBI Taxonomy" id="328185"/>
    <lineage>
        <taxon>Eukaryota</taxon>
        <taxon>Metazoa</taxon>
        <taxon>Ecdysozoa</taxon>
        <taxon>Arthropoda</taxon>
        <taxon>Hexapoda</taxon>
        <taxon>Insecta</taxon>
        <taxon>Pterygota</taxon>
        <taxon>Neoptera</taxon>
        <taxon>Paraneoptera</taxon>
        <taxon>Psocodea</taxon>
        <taxon>Troctomorpha</taxon>
        <taxon>Phthiraptera</taxon>
        <taxon>Amblycera</taxon>
        <taxon>Menoponidae</taxon>
        <taxon>Menopon</taxon>
    </lineage>
</organism>
<keyword evidence="1" id="KW-0175">Coiled coil</keyword>
<dbReference type="Pfam" id="PF00595">
    <property type="entry name" value="PDZ"/>
    <property type="match status" value="2"/>
</dbReference>
<dbReference type="InterPro" id="IPR001478">
    <property type="entry name" value="PDZ"/>
</dbReference>
<dbReference type="SUPFAM" id="SSF50156">
    <property type="entry name" value="PDZ domain-like"/>
    <property type="match status" value="2"/>
</dbReference>
<accession>A0AAW2I952</accession>
<comment type="caution">
    <text evidence="4">The sequence shown here is derived from an EMBL/GenBank/DDBJ whole genome shotgun (WGS) entry which is preliminary data.</text>
</comment>
<feature type="coiled-coil region" evidence="1">
    <location>
        <begin position="149"/>
        <end position="176"/>
    </location>
</feature>
<dbReference type="AlphaFoldDB" id="A0AAW2I952"/>
<proteinExistence type="predicted"/>
<dbReference type="PROSITE" id="PS50106">
    <property type="entry name" value="PDZ"/>
    <property type="match status" value="2"/>
</dbReference>
<dbReference type="EMBL" id="JARGDH010000001">
    <property type="protein sequence ID" value="KAL0278208.1"/>
    <property type="molecule type" value="Genomic_DNA"/>
</dbReference>
<evidence type="ECO:0000313" key="4">
    <source>
        <dbReference type="EMBL" id="KAL0278208.1"/>
    </source>
</evidence>